<keyword evidence="2" id="KW-1185">Reference proteome</keyword>
<name>A0A135HX99_9HYPH</name>
<dbReference type="EMBL" id="LNTU01000012">
    <property type="protein sequence ID" value="KXF77824.1"/>
    <property type="molecule type" value="Genomic_DNA"/>
</dbReference>
<reference evidence="1 2" key="1">
    <citation type="submission" date="2015-11" db="EMBL/GenBank/DDBJ databases">
        <title>Draft genome sequence of Paramesorhizobium deserti A-3-E, a strain highly resistant to diverse beta-lactam antibiotics.</title>
        <authorList>
            <person name="Lv R."/>
            <person name="Yang X."/>
            <person name="Fang N."/>
            <person name="Guo J."/>
            <person name="Luo X."/>
            <person name="Peng F."/>
            <person name="Yang R."/>
            <person name="Cui Y."/>
            <person name="Fang C."/>
            <person name="Song Y."/>
        </authorList>
    </citation>
    <scope>NUCLEOTIDE SEQUENCE [LARGE SCALE GENOMIC DNA]</scope>
    <source>
        <strain evidence="1 2">A-3-E</strain>
    </source>
</reference>
<gene>
    <name evidence="1" type="ORF">ATN84_09740</name>
</gene>
<dbReference type="AlphaFoldDB" id="A0A135HX99"/>
<accession>A0A135HX99</accession>
<proteinExistence type="predicted"/>
<evidence type="ECO:0000313" key="1">
    <source>
        <dbReference type="EMBL" id="KXF77824.1"/>
    </source>
</evidence>
<dbReference type="Proteomes" id="UP000070107">
    <property type="component" value="Unassembled WGS sequence"/>
</dbReference>
<protein>
    <submittedName>
        <fullName evidence="1">Uncharacterized protein</fullName>
    </submittedName>
</protein>
<dbReference type="RefSeq" id="WP_068882008.1">
    <property type="nucleotide sequence ID" value="NZ_LNTU01000012.1"/>
</dbReference>
<evidence type="ECO:0000313" key="2">
    <source>
        <dbReference type="Proteomes" id="UP000070107"/>
    </source>
</evidence>
<organism evidence="1 2">
    <name type="scientific">Paramesorhizobium deserti</name>
    <dbReference type="NCBI Taxonomy" id="1494590"/>
    <lineage>
        <taxon>Bacteria</taxon>
        <taxon>Pseudomonadati</taxon>
        <taxon>Pseudomonadota</taxon>
        <taxon>Alphaproteobacteria</taxon>
        <taxon>Hyphomicrobiales</taxon>
        <taxon>Phyllobacteriaceae</taxon>
        <taxon>Paramesorhizobium</taxon>
    </lineage>
</organism>
<comment type="caution">
    <text evidence="1">The sequence shown here is derived from an EMBL/GenBank/DDBJ whole genome shotgun (WGS) entry which is preliminary data.</text>
</comment>
<sequence length="142" mass="15815">MQHKTLEQMQVIAEANPDITRPVMTRTERLERWAALLEKEPGRLLATLPGTEYQPVETRETMRSAGSPISVAFEDAVFRAEGMKDDSYGEAKRFFEITDRQLHEIVCYCHYGATVSAATAARHVRGAIGGSGMLARLRGSFV</sequence>
<dbReference type="OrthoDB" id="8281686at2"/>